<comment type="pathway">
    <text evidence="3">Nucleotide-sugar biosynthesis; GDP-alpha-D-mannose biosynthesis; alpha-D-mannose 1-phosphate from D-fructose 6-phosphate: step 1/2.</text>
</comment>
<evidence type="ECO:0000256" key="8">
    <source>
        <dbReference type="ARBA" id="ARBA00012387"/>
    </source>
</evidence>
<evidence type="ECO:0000256" key="19">
    <source>
        <dbReference type="ARBA" id="ARBA00067387"/>
    </source>
</evidence>
<evidence type="ECO:0000256" key="11">
    <source>
        <dbReference type="ARBA" id="ARBA00022741"/>
    </source>
</evidence>
<evidence type="ECO:0000256" key="6">
    <source>
        <dbReference type="ARBA" id="ARBA00011245"/>
    </source>
</evidence>
<dbReference type="GO" id="GO:0005525">
    <property type="term" value="F:GTP binding"/>
    <property type="evidence" value="ECO:0007669"/>
    <property type="project" value="UniProtKB-KW"/>
</dbReference>
<dbReference type="InterPro" id="IPR006375">
    <property type="entry name" value="Man1P_GuaTrfase/Man6P_Isoase"/>
</dbReference>
<evidence type="ECO:0000256" key="1">
    <source>
        <dbReference type="ARBA" id="ARBA00000757"/>
    </source>
</evidence>
<dbReference type="Gene3D" id="3.90.550.10">
    <property type="entry name" value="Spore Coat Polysaccharide Biosynthesis Protein SpsA, Chain A"/>
    <property type="match status" value="1"/>
</dbReference>
<name>A0A1G6RYM5_9GAMM</name>
<dbReference type="Pfam" id="PF22640">
    <property type="entry name" value="ManC_GMP_beta-helix"/>
    <property type="match status" value="1"/>
</dbReference>
<keyword evidence="12" id="KW-0016">Alginate biosynthesis</keyword>
<dbReference type="EC" id="5.3.1.8" evidence="7"/>
<dbReference type="EMBL" id="FMZQ01000010">
    <property type="protein sequence ID" value="SDD09046.1"/>
    <property type="molecule type" value="Genomic_DNA"/>
</dbReference>
<comment type="pathway">
    <text evidence="4">Nucleotide-sugar biosynthesis; GDP-alpha-D-mannose biosynthesis; GDP-alpha-D-mannose from alpha-D-mannose 1-phosphate (GTP route): step 1/1.</text>
</comment>
<evidence type="ECO:0000256" key="7">
    <source>
        <dbReference type="ARBA" id="ARBA00011956"/>
    </source>
</evidence>
<dbReference type="Pfam" id="PF01050">
    <property type="entry name" value="MannoseP_isomer"/>
    <property type="match status" value="1"/>
</dbReference>
<feature type="domain" description="MannoseP isomerase/GMP-like beta-helix" evidence="23">
    <location>
        <begin position="292"/>
        <end position="346"/>
    </location>
</feature>
<organism evidence="24 25">
    <name type="scientific">Ectopseudomonas chengduensis</name>
    <dbReference type="NCBI Taxonomy" id="489632"/>
    <lineage>
        <taxon>Bacteria</taxon>
        <taxon>Pseudomonadati</taxon>
        <taxon>Pseudomonadota</taxon>
        <taxon>Gammaproteobacteria</taxon>
        <taxon>Pseudomonadales</taxon>
        <taxon>Pseudomonadaceae</taxon>
        <taxon>Ectopseudomonas</taxon>
    </lineage>
</organism>
<feature type="domain" description="Mannose-6-phosphate isomerase type II C-terminal" evidence="22">
    <location>
        <begin position="350"/>
        <end position="464"/>
    </location>
</feature>
<evidence type="ECO:0000256" key="13">
    <source>
        <dbReference type="ARBA" id="ARBA00023134"/>
    </source>
</evidence>
<dbReference type="UniPathway" id="UPA00126">
    <property type="reaction ID" value="UER00930"/>
</dbReference>
<proteinExistence type="inferred from homology"/>
<dbReference type="PANTHER" id="PTHR46390:SF1">
    <property type="entry name" value="MANNOSE-1-PHOSPHATE GUANYLYLTRANSFERASE"/>
    <property type="match status" value="1"/>
</dbReference>
<comment type="function">
    <text evidence="18">Produces a precursor for alginate polymerization. The alginate layer provides a protective barrier against host immune defenses and antibiotics.</text>
</comment>
<feature type="domain" description="Nucleotidyl transferase" evidence="21">
    <location>
        <begin position="3"/>
        <end position="285"/>
    </location>
</feature>
<dbReference type="GO" id="GO:0004475">
    <property type="term" value="F:mannose-1-phosphate guanylyltransferase (GTP) activity"/>
    <property type="evidence" value="ECO:0007669"/>
    <property type="project" value="UniProtKB-EC"/>
</dbReference>
<evidence type="ECO:0000256" key="5">
    <source>
        <dbReference type="ARBA" id="ARBA00006115"/>
    </source>
</evidence>
<dbReference type="InterPro" id="IPR051161">
    <property type="entry name" value="Mannose-6P_isomerase_type2"/>
</dbReference>
<evidence type="ECO:0000256" key="2">
    <source>
        <dbReference type="ARBA" id="ARBA00001941"/>
    </source>
</evidence>
<dbReference type="InterPro" id="IPR001538">
    <property type="entry name" value="Man6P_isomerase-2_C"/>
</dbReference>
<dbReference type="Proteomes" id="UP000199467">
    <property type="component" value="Unassembled WGS sequence"/>
</dbReference>
<dbReference type="Pfam" id="PF00483">
    <property type="entry name" value="NTP_transferase"/>
    <property type="match status" value="1"/>
</dbReference>
<evidence type="ECO:0000256" key="20">
    <source>
        <dbReference type="RuleBase" id="RU004190"/>
    </source>
</evidence>
<dbReference type="AlphaFoldDB" id="A0A1G6RYM5"/>
<dbReference type="InterPro" id="IPR005835">
    <property type="entry name" value="NTP_transferase_dom"/>
</dbReference>
<evidence type="ECO:0000256" key="18">
    <source>
        <dbReference type="ARBA" id="ARBA00057590"/>
    </source>
</evidence>
<dbReference type="NCBIfam" id="TIGR01479">
    <property type="entry name" value="GMP_PMI"/>
    <property type="match status" value="1"/>
</dbReference>
<evidence type="ECO:0000256" key="14">
    <source>
        <dbReference type="ARBA" id="ARBA00023235"/>
    </source>
</evidence>
<dbReference type="CDD" id="cd02213">
    <property type="entry name" value="cupin_PMI_typeII_C"/>
    <property type="match status" value="1"/>
</dbReference>
<evidence type="ECO:0000256" key="16">
    <source>
        <dbReference type="ARBA" id="ARBA00023285"/>
    </source>
</evidence>
<gene>
    <name evidence="24" type="ORF">SAMN05216576_110174</name>
</gene>
<keyword evidence="25" id="KW-1185">Reference proteome</keyword>
<evidence type="ECO:0000259" key="21">
    <source>
        <dbReference type="Pfam" id="PF00483"/>
    </source>
</evidence>
<evidence type="ECO:0000256" key="17">
    <source>
        <dbReference type="ARBA" id="ARBA00047343"/>
    </source>
</evidence>
<evidence type="ECO:0000256" key="9">
    <source>
        <dbReference type="ARBA" id="ARBA00022679"/>
    </source>
</evidence>
<comment type="subunit">
    <text evidence="6">Monomer.</text>
</comment>
<sequence length="478" mass="52964">MTPIILSGGSGSRLWPLSRKLYPKQFLALTGEQTLFQQTLQRLSFEGMQPPVLVANQEHRFIVLEQLEQIGQQAQMLLLEPFGRNTAPAVAMAALQLVAEGRDELMLVLPADHVLDDQQAFRQALALATVAAEKGEMVLFGVPADRPETGYGYIRSQVDGTLPDGVARVASFVEKPDAQRATEYVKSGDYYWNSGMFLFRASRFLEELKHHDVDIYDTCLLALERSQRDGTQVAIDPATFACCPDNSIDYAVMEKTSRACVVPLAAGWNDVGSWSSIWEVHDKDEAGNVTKGDVVVEDSRNCLIHGNGKLVSVLGLEDIVVVETKDAMMVAHKDRVQDVKKLVSKLDQQGRSETQNHCEVYRPWGSYDSVDMGGRFQVKHITVKPGAQLSLQMHHHRAEHWIVVSGTAKVTCDDKEFLLTENQSCYIPMTSVHRLANPGKIPLEIIEVQSGTYLGEDDIERLEDVYGRSDAVAAGAAH</sequence>
<dbReference type="GO" id="GO:0004476">
    <property type="term" value="F:mannose-6-phosphate isomerase activity"/>
    <property type="evidence" value="ECO:0007669"/>
    <property type="project" value="UniProtKB-EC"/>
</dbReference>
<evidence type="ECO:0000313" key="24">
    <source>
        <dbReference type="EMBL" id="SDD09046.1"/>
    </source>
</evidence>
<dbReference type="InterPro" id="IPR029044">
    <property type="entry name" value="Nucleotide-diphossugar_trans"/>
</dbReference>
<keyword evidence="15" id="KW-0511">Multifunctional enzyme</keyword>
<evidence type="ECO:0000256" key="10">
    <source>
        <dbReference type="ARBA" id="ARBA00022695"/>
    </source>
</evidence>
<evidence type="ECO:0000256" key="15">
    <source>
        <dbReference type="ARBA" id="ARBA00023268"/>
    </source>
</evidence>
<keyword evidence="16" id="KW-0170">Cobalt</keyword>
<reference evidence="25" key="1">
    <citation type="submission" date="2016-10" db="EMBL/GenBank/DDBJ databases">
        <authorList>
            <person name="Varghese N."/>
            <person name="Submissions S."/>
        </authorList>
    </citation>
    <scope>NUCLEOTIDE SEQUENCE [LARGE SCALE GENOMIC DNA]</scope>
    <source>
        <strain evidence="25">DSM 26382</strain>
    </source>
</reference>
<dbReference type="GO" id="GO:0009298">
    <property type="term" value="P:GDP-mannose biosynthetic process"/>
    <property type="evidence" value="ECO:0007669"/>
    <property type="project" value="UniProtKB-UniPathway"/>
</dbReference>
<keyword evidence="13" id="KW-0342">GTP-binding</keyword>
<dbReference type="InterPro" id="IPR011051">
    <property type="entry name" value="RmlC_Cupin_sf"/>
</dbReference>
<dbReference type="PANTHER" id="PTHR46390">
    <property type="entry name" value="MANNOSE-1-PHOSPHATE GUANYLYLTRANSFERASE"/>
    <property type="match status" value="1"/>
</dbReference>
<evidence type="ECO:0000313" key="25">
    <source>
        <dbReference type="Proteomes" id="UP000199467"/>
    </source>
</evidence>
<dbReference type="InterPro" id="IPR014710">
    <property type="entry name" value="RmlC-like_jellyroll"/>
</dbReference>
<evidence type="ECO:0000256" key="3">
    <source>
        <dbReference type="ARBA" id="ARBA00004666"/>
    </source>
</evidence>
<dbReference type="GO" id="GO:0042121">
    <property type="term" value="P:alginic acid biosynthetic process"/>
    <property type="evidence" value="ECO:0007669"/>
    <property type="project" value="UniProtKB-KW"/>
</dbReference>
<dbReference type="FunFam" id="3.90.550.10:FF:000046">
    <property type="entry name" value="Mannose-1-phosphate guanylyltransferase (GDP)"/>
    <property type="match status" value="1"/>
</dbReference>
<evidence type="ECO:0000259" key="22">
    <source>
        <dbReference type="Pfam" id="PF01050"/>
    </source>
</evidence>
<comment type="similarity">
    <text evidence="5 20">Belongs to the mannose-6-phosphate isomerase type 2 family.</text>
</comment>
<dbReference type="SUPFAM" id="SSF53448">
    <property type="entry name" value="Nucleotide-diphospho-sugar transferases"/>
    <property type="match status" value="1"/>
</dbReference>
<comment type="catalytic activity">
    <reaction evidence="17">
        <text>alpha-D-mannose 1-phosphate + GTP + H(+) = GDP-alpha-D-mannose + diphosphate</text>
        <dbReference type="Rhea" id="RHEA:15229"/>
        <dbReference type="ChEBI" id="CHEBI:15378"/>
        <dbReference type="ChEBI" id="CHEBI:33019"/>
        <dbReference type="ChEBI" id="CHEBI:37565"/>
        <dbReference type="ChEBI" id="CHEBI:57527"/>
        <dbReference type="ChEBI" id="CHEBI:58409"/>
        <dbReference type="EC" id="2.7.7.13"/>
    </reaction>
</comment>
<dbReference type="RefSeq" id="WP_090336992.1">
    <property type="nucleotide sequence ID" value="NZ_FMZQ01000010.1"/>
</dbReference>
<accession>A0A1G6RYM5</accession>
<dbReference type="EC" id="2.7.7.13" evidence="8"/>
<keyword evidence="14 24" id="KW-0413">Isomerase</keyword>
<dbReference type="SUPFAM" id="SSF51182">
    <property type="entry name" value="RmlC-like cupins"/>
    <property type="match status" value="1"/>
</dbReference>
<comment type="cofactor">
    <cofactor evidence="2">
        <name>Co(2+)</name>
        <dbReference type="ChEBI" id="CHEBI:48828"/>
    </cofactor>
</comment>
<keyword evidence="11" id="KW-0547">Nucleotide-binding</keyword>
<comment type="catalytic activity">
    <reaction evidence="1">
        <text>D-mannose 6-phosphate = D-fructose 6-phosphate</text>
        <dbReference type="Rhea" id="RHEA:12356"/>
        <dbReference type="ChEBI" id="CHEBI:58735"/>
        <dbReference type="ChEBI" id="CHEBI:61527"/>
        <dbReference type="EC" id="5.3.1.8"/>
    </reaction>
</comment>
<dbReference type="FunFam" id="2.60.120.10:FF:000032">
    <property type="entry name" value="Mannose-1-phosphate guanylyltransferase/mannose-6-phosphate isomerase"/>
    <property type="match status" value="1"/>
</dbReference>
<dbReference type="Gene3D" id="2.60.120.10">
    <property type="entry name" value="Jelly Rolls"/>
    <property type="match status" value="1"/>
</dbReference>
<evidence type="ECO:0000259" key="23">
    <source>
        <dbReference type="Pfam" id="PF22640"/>
    </source>
</evidence>
<keyword evidence="9" id="KW-0808">Transferase</keyword>
<dbReference type="InterPro" id="IPR054566">
    <property type="entry name" value="ManC/GMP-like_b-helix"/>
</dbReference>
<evidence type="ECO:0000256" key="4">
    <source>
        <dbReference type="ARBA" id="ARBA00004823"/>
    </source>
</evidence>
<protein>
    <recommendedName>
        <fullName evidence="19">Alginate biosynthesis protein AlgA</fullName>
        <ecNumber evidence="8">2.7.7.13</ecNumber>
        <ecNumber evidence="7">5.3.1.8</ecNumber>
    </recommendedName>
</protein>
<evidence type="ECO:0000256" key="12">
    <source>
        <dbReference type="ARBA" id="ARBA00022841"/>
    </source>
</evidence>
<dbReference type="InterPro" id="IPR049577">
    <property type="entry name" value="GMPP_N"/>
</dbReference>
<keyword evidence="10" id="KW-0548">Nucleotidyltransferase</keyword>
<dbReference type="CDD" id="cd02509">
    <property type="entry name" value="GDP-M1P_Guanylyltransferase"/>
    <property type="match status" value="1"/>
</dbReference>